<sequence>FLPVFEDEALLEAALCTEVVLCVLDTLETIIRVISMPGSDHLHFALPMVLRVMMHMFACNQSVQALECIFVSQRTLVKKFSDVIFEQVNYNTRLPWLYPDVVNFRKPNNAVNYACNCYDIVPQDYQQFDHRYYSAEDKHGF</sequence>
<evidence type="ECO:0000313" key="2">
    <source>
        <dbReference type="Proteomes" id="UP000270094"/>
    </source>
</evidence>
<keyword evidence="2" id="KW-1185">Reference proteome</keyword>
<dbReference type="EMBL" id="UYYB01019423">
    <property type="protein sequence ID" value="VDM71229.1"/>
    <property type="molecule type" value="Genomic_DNA"/>
</dbReference>
<feature type="non-terminal residue" evidence="1">
    <location>
        <position position="1"/>
    </location>
</feature>
<evidence type="ECO:0008006" key="3">
    <source>
        <dbReference type="Google" id="ProtNLM"/>
    </source>
</evidence>
<dbReference type="PANTHER" id="PTHR23317:SF76">
    <property type="entry name" value="LD20667P"/>
    <property type="match status" value="1"/>
</dbReference>
<dbReference type="GO" id="GO:0007264">
    <property type="term" value="P:small GTPase-mediated signal transduction"/>
    <property type="evidence" value="ECO:0007669"/>
    <property type="project" value="InterPro"/>
</dbReference>
<accession>A0A3P7IVQ0</accession>
<dbReference type="InterPro" id="IPR026791">
    <property type="entry name" value="DOCK"/>
</dbReference>
<dbReference type="PANTHER" id="PTHR23317">
    <property type="entry name" value="DEDICATOR OF CYTOKINESIS DOCK"/>
    <property type="match status" value="1"/>
</dbReference>
<evidence type="ECO:0000313" key="1">
    <source>
        <dbReference type="EMBL" id="VDM71229.1"/>
    </source>
</evidence>
<dbReference type="OrthoDB" id="5866984at2759"/>
<organism evidence="1 2">
    <name type="scientific">Strongylus vulgaris</name>
    <name type="common">Blood worm</name>
    <dbReference type="NCBI Taxonomy" id="40348"/>
    <lineage>
        <taxon>Eukaryota</taxon>
        <taxon>Metazoa</taxon>
        <taxon>Ecdysozoa</taxon>
        <taxon>Nematoda</taxon>
        <taxon>Chromadorea</taxon>
        <taxon>Rhabditida</taxon>
        <taxon>Rhabditina</taxon>
        <taxon>Rhabditomorpha</taxon>
        <taxon>Strongyloidea</taxon>
        <taxon>Strongylidae</taxon>
        <taxon>Strongylus</taxon>
    </lineage>
</organism>
<protein>
    <recommendedName>
        <fullName evidence="3">Mon2/Sec7/BIG1-like HUS domain-containing protein</fullName>
    </recommendedName>
</protein>
<proteinExistence type="predicted"/>
<dbReference type="GO" id="GO:0005085">
    <property type="term" value="F:guanyl-nucleotide exchange factor activity"/>
    <property type="evidence" value="ECO:0007669"/>
    <property type="project" value="InterPro"/>
</dbReference>
<reference evidence="1 2" key="1">
    <citation type="submission" date="2018-11" db="EMBL/GenBank/DDBJ databases">
        <authorList>
            <consortium name="Pathogen Informatics"/>
        </authorList>
    </citation>
    <scope>NUCLEOTIDE SEQUENCE [LARGE SCALE GENOMIC DNA]</scope>
</reference>
<gene>
    <name evidence="1" type="ORF">SVUK_LOCUS6227</name>
</gene>
<dbReference type="AlphaFoldDB" id="A0A3P7IVQ0"/>
<dbReference type="Proteomes" id="UP000270094">
    <property type="component" value="Unassembled WGS sequence"/>
</dbReference>
<name>A0A3P7IVQ0_STRVU</name>